<feature type="region of interest" description="Disordered" evidence="3">
    <location>
        <begin position="314"/>
        <end position="372"/>
    </location>
</feature>
<dbReference type="InterPro" id="IPR016193">
    <property type="entry name" value="Cytidine_deaminase-like"/>
</dbReference>
<dbReference type="GO" id="GO:0005737">
    <property type="term" value="C:cytoplasm"/>
    <property type="evidence" value="ECO:0007669"/>
    <property type="project" value="TreeGrafter"/>
</dbReference>
<sequence>MGNSEVTTLDDRIGVLVHGRKEDVPQNAILLSSSDLYHIRRSQIFSWKNRSEVWPFIYGPQLAATTVCISSFLVNINARQMFNLQAQRFFWSTALPTIVFPIVSFWTAYEALVIRPILTRSPQTWNEDGPCDVCLEVRASVVQSPAGLRSDAISTSQTDAPSKRPRIDCSAEATVDELNPDLVAIVAPEIECQHAHYIPGWSVLIVRGPFLNMFHQKLAIIKPLPTHLTHLKRIDTCRKLTNHSDPNMAAIKVKLNTRGCRNCHSAIEQLLVSYAGIKPTDVDGYSDIICVPRKSAGRATSLLLTAGWEACVEHREESDGEESDDKDVSGDHDDLPFVQWDSPAKDGTASPAGLRSDAISTSQTDAPSKRPRIDCSAEATVDELNPDLVAIVAPEIECQHAHYIPGWSVLIVRGPFLNMFHQKLAIIKPLPTHLTHLKRIDTCRKLTNHSDPNMAAVFLGLDESGFRKTEASSLVLNVFGELQVTPGQIPTHQIVPCWIPFSAPITRIHQQIYASASRSRKNVIFGWPTTLRTNPPLEDLLLVGRGRSSFFTLEQTSRHKHWIGEVWKSVRTPSDRSLQSCLGRNGPVCGAIIVDPIEDICLARACTALGDSTLTSCLEHAIFLALDQLSEMQRNLSESGGNLMYLCTGLEAYVTHEPCIMCAMALAHSRIRRVFCCLRNPICGGFTGRTRIHVERKLNHRFDVFAPPANS</sequence>
<accession>A0A4E0RCZ4</accession>
<feature type="transmembrane region" description="Helical" evidence="4">
    <location>
        <begin position="89"/>
        <end position="109"/>
    </location>
</feature>
<dbReference type="GO" id="GO:0005634">
    <property type="term" value="C:nucleus"/>
    <property type="evidence" value="ECO:0007669"/>
    <property type="project" value="TreeGrafter"/>
</dbReference>
<dbReference type="PANTHER" id="PTHR11079:SF156">
    <property type="entry name" value="INACTIVE TRNA-SPECIFIC ADENOSINE DEAMINASE-LIKE PROTEIN 3-RELATED"/>
    <property type="match status" value="1"/>
</dbReference>
<gene>
    <name evidence="6" type="ORF">D915_009455</name>
</gene>
<comment type="caution">
    <text evidence="6">The sequence shown here is derived from an EMBL/GenBank/DDBJ whole genome shotgun (WGS) entry which is preliminary data.</text>
</comment>
<dbReference type="GO" id="GO:0052717">
    <property type="term" value="F:tRNA-specific adenosine-34 deaminase activity"/>
    <property type="evidence" value="ECO:0007669"/>
    <property type="project" value="TreeGrafter"/>
</dbReference>
<dbReference type="PROSITE" id="PS51747">
    <property type="entry name" value="CYT_DCMP_DEAMINASES_2"/>
    <property type="match status" value="1"/>
</dbReference>
<evidence type="ECO:0000259" key="5">
    <source>
        <dbReference type="PROSITE" id="PS51747"/>
    </source>
</evidence>
<evidence type="ECO:0000313" key="7">
    <source>
        <dbReference type="Proteomes" id="UP000230066"/>
    </source>
</evidence>
<keyword evidence="7" id="KW-1185">Reference proteome</keyword>
<dbReference type="SUPFAM" id="SSF53927">
    <property type="entry name" value="Cytidine deaminase-like"/>
    <property type="match status" value="1"/>
</dbReference>
<feature type="compositionally biased region" description="Basic and acidic residues" evidence="3">
    <location>
        <begin position="326"/>
        <end position="335"/>
    </location>
</feature>
<proteinExistence type="inferred from homology"/>
<dbReference type="PANTHER" id="PTHR11079">
    <property type="entry name" value="CYTOSINE DEAMINASE FAMILY MEMBER"/>
    <property type="match status" value="1"/>
</dbReference>
<dbReference type="Gene3D" id="3.40.140.10">
    <property type="entry name" value="Cytidine Deaminase, domain 2"/>
    <property type="match status" value="1"/>
</dbReference>
<dbReference type="EMBL" id="JXXN02005776">
    <property type="protein sequence ID" value="THD19718.1"/>
    <property type="molecule type" value="Genomic_DNA"/>
</dbReference>
<keyword evidence="4" id="KW-0812">Transmembrane</keyword>
<keyword evidence="4" id="KW-0472">Membrane</keyword>
<evidence type="ECO:0000313" key="6">
    <source>
        <dbReference type="EMBL" id="THD19718.1"/>
    </source>
</evidence>
<feature type="domain" description="CMP/dCMP-type deaminase" evidence="5">
    <location>
        <begin position="565"/>
        <end position="705"/>
    </location>
</feature>
<evidence type="ECO:0000256" key="4">
    <source>
        <dbReference type="SAM" id="Phobius"/>
    </source>
</evidence>
<organism evidence="6 7">
    <name type="scientific">Fasciola hepatica</name>
    <name type="common">Liver fluke</name>
    <dbReference type="NCBI Taxonomy" id="6192"/>
    <lineage>
        <taxon>Eukaryota</taxon>
        <taxon>Metazoa</taxon>
        <taxon>Spiralia</taxon>
        <taxon>Lophotrochozoa</taxon>
        <taxon>Platyhelminthes</taxon>
        <taxon>Trematoda</taxon>
        <taxon>Digenea</taxon>
        <taxon>Plagiorchiida</taxon>
        <taxon>Echinostomata</taxon>
        <taxon>Echinostomatoidea</taxon>
        <taxon>Fasciolidae</taxon>
        <taxon>Fasciola</taxon>
    </lineage>
</organism>
<reference evidence="6" key="1">
    <citation type="submission" date="2019-03" db="EMBL/GenBank/DDBJ databases">
        <title>Improved annotation for the trematode Fasciola hepatica.</title>
        <authorList>
            <person name="Choi Y.-J."/>
            <person name="Martin J."/>
            <person name="Mitreva M."/>
        </authorList>
    </citation>
    <scope>NUCLEOTIDE SEQUENCE [LARGE SCALE GENOMIC DNA]</scope>
</reference>
<dbReference type="CDD" id="cd01285">
    <property type="entry name" value="nucleoside_deaminase"/>
    <property type="match status" value="1"/>
</dbReference>
<dbReference type="InterPro" id="IPR002125">
    <property type="entry name" value="CMP_dCMP_dom"/>
</dbReference>
<keyword evidence="1" id="KW-0819">tRNA processing</keyword>
<evidence type="ECO:0000256" key="3">
    <source>
        <dbReference type="SAM" id="MobiDB-lite"/>
    </source>
</evidence>
<name>A0A4E0RCZ4_FASHE</name>
<evidence type="ECO:0000256" key="1">
    <source>
        <dbReference type="ARBA" id="ARBA00022694"/>
    </source>
</evidence>
<protein>
    <submittedName>
        <fullName evidence="6">tRNA-specific adenosine deaminase protein 3</fullName>
    </submittedName>
</protein>
<dbReference type="Proteomes" id="UP000230066">
    <property type="component" value="Unassembled WGS sequence"/>
</dbReference>
<keyword evidence="4" id="KW-1133">Transmembrane helix</keyword>
<comment type="similarity">
    <text evidence="2">Belongs to the cytidine and deoxycytidylate deaminase family. ADAT3 subfamily.</text>
</comment>
<feature type="transmembrane region" description="Helical" evidence="4">
    <location>
        <begin position="56"/>
        <end position="77"/>
    </location>
</feature>
<dbReference type="AlphaFoldDB" id="A0A4E0RCZ4"/>
<dbReference type="Pfam" id="PF00383">
    <property type="entry name" value="dCMP_cyt_deam_1"/>
    <property type="match status" value="1"/>
</dbReference>
<evidence type="ECO:0000256" key="2">
    <source>
        <dbReference type="ARBA" id="ARBA00038160"/>
    </source>
</evidence>
<dbReference type="GO" id="GO:0008033">
    <property type="term" value="P:tRNA processing"/>
    <property type="evidence" value="ECO:0007669"/>
    <property type="project" value="UniProtKB-KW"/>
</dbReference>